<evidence type="ECO:0000313" key="4">
    <source>
        <dbReference type="Proteomes" id="UP000030746"/>
    </source>
</evidence>
<dbReference type="HOGENOM" id="CLU_1551139_0_0_1"/>
<dbReference type="PANTHER" id="PTHR12292">
    <property type="entry name" value="RWD DOMAIN-CONTAINING PROTEIN"/>
    <property type="match status" value="1"/>
</dbReference>
<organism evidence="3 4">
    <name type="scientific">Lottia gigantea</name>
    <name type="common">Giant owl limpet</name>
    <dbReference type="NCBI Taxonomy" id="225164"/>
    <lineage>
        <taxon>Eukaryota</taxon>
        <taxon>Metazoa</taxon>
        <taxon>Spiralia</taxon>
        <taxon>Lophotrochozoa</taxon>
        <taxon>Mollusca</taxon>
        <taxon>Gastropoda</taxon>
        <taxon>Patellogastropoda</taxon>
        <taxon>Lottioidea</taxon>
        <taxon>Lottiidae</taxon>
        <taxon>Lottia</taxon>
    </lineage>
</organism>
<evidence type="ECO:0000256" key="1">
    <source>
        <dbReference type="SAM" id="MobiDB-lite"/>
    </source>
</evidence>
<dbReference type="PROSITE" id="PS50908">
    <property type="entry name" value="RWD"/>
    <property type="match status" value="1"/>
</dbReference>
<dbReference type="KEGG" id="lgi:LOTGIDRAFT_118933"/>
<feature type="region of interest" description="Disordered" evidence="1">
    <location>
        <begin position="141"/>
        <end position="163"/>
    </location>
</feature>
<proteinExistence type="predicted"/>
<dbReference type="AlphaFoldDB" id="V4AEJ4"/>
<reference evidence="3 4" key="1">
    <citation type="journal article" date="2013" name="Nature">
        <title>Insights into bilaterian evolution from three spiralian genomes.</title>
        <authorList>
            <person name="Simakov O."/>
            <person name="Marletaz F."/>
            <person name="Cho S.J."/>
            <person name="Edsinger-Gonzales E."/>
            <person name="Havlak P."/>
            <person name="Hellsten U."/>
            <person name="Kuo D.H."/>
            <person name="Larsson T."/>
            <person name="Lv J."/>
            <person name="Arendt D."/>
            <person name="Savage R."/>
            <person name="Osoegawa K."/>
            <person name="de Jong P."/>
            <person name="Grimwood J."/>
            <person name="Chapman J.A."/>
            <person name="Shapiro H."/>
            <person name="Aerts A."/>
            <person name="Otillar R.P."/>
            <person name="Terry A.Y."/>
            <person name="Boore J.L."/>
            <person name="Grigoriev I.V."/>
            <person name="Lindberg D.R."/>
            <person name="Seaver E.C."/>
            <person name="Weisblat D.A."/>
            <person name="Putnam N.H."/>
            <person name="Rokhsar D.S."/>
        </authorList>
    </citation>
    <scope>NUCLEOTIDE SEQUENCE [LARGE SCALE GENOMIC DNA]</scope>
</reference>
<evidence type="ECO:0000313" key="3">
    <source>
        <dbReference type="EMBL" id="ESO93560.1"/>
    </source>
</evidence>
<name>V4AEJ4_LOTGI</name>
<dbReference type="EMBL" id="KB201891">
    <property type="protein sequence ID" value="ESO93560.1"/>
    <property type="molecule type" value="Genomic_DNA"/>
</dbReference>
<dbReference type="Gene3D" id="3.10.110.10">
    <property type="entry name" value="Ubiquitin Conjugating Enzyme"/>
    <property type="match status" value="1"/>
</dbReference>
<dbReference type="GeneID" id="20231676"/>
<protein>
    <recommendedName>
        <fullName evidence="2">RWD domain-containing protein</fullName>
    </recommendedName>
</protein>
<evidence type="ECO:0000259" key="2">
    <source>
        <dbReference type="PROSITE" id="PS50908"/>
    </source>
</evidence>
<dbReference type="FunFam" id="3.10.110.10:FF:000057">
    <property type="entry name" value="eukaryotic translation initiation factor 2-alpha kinase 4"/>
    <property type="match status" value="1"/>
</dbReference>
<dbReference type="InterPro" id="IPR016135">
    <property type="entry name" value="UBQ-conjugating_enzyme/RWD"/>
</dbReference>
<dbReference type="Pfam" id="PF05773">
    <property type="entry name" value="RWD"/>
    <property type="match status" value="1"/>
</dbReference>
<dbReference type="STRING" id="225164.V4AEJ4"/>
<dbReference type="InterPro" id="IPR040213">
    <property type="entry name" value="GIR2-like"/>
</dbReference>
<gene>
    <name evidence="3" type="ORF">LOTGIDRAFT_118933</name>
</gene>
<dbReference type="OrthoDB" id="6105624at2759"/>
<keyword evidence="4" id="KW-1185">Reference proteome</keyword>
<dbReference type="SUPFAM" id="SSF54495">
    <property type="entry name" value="UBC-like"/>
    <property type="match status" value="1"/>
</dbReference>
<dbReference type="CDD" id="cd23823">
    <property type="entry name" value="RWD_GCN2"/>
    <property type="match status" value="1"/>
</dbReference>
<dbReference type="RefSeq" id="XP_009055759.1">
    <property type="nucleotide sequence ID" value="XM_009057511.1"/>
</dbReference>
<accession>V4AEJ4</accession>
<feature type="domain" description="RWD" evidence="2">
    <location>
        <begin position="10"/>
        <end position="122"/>
    </location>
</feature>
<dbReference type="SMART" id="SM00591">
    <property type="entry name" value="RWD"/>
    <property type="match status" value="1"/>
</dbReference>
<dbReference type="CTD" id="20231676"/>
<dbReference type="Proteomes" id="UP000030746">
    <property type="component" value="Unassembled WGS sequence"/>
</dbReference>
<dbReference type="InterPro" id="IPR006575">
    <property type="entry name" value="RWD_dom"/>
</dbReference>
<dbReference type="OMA" id="DIRTEHP"/>
<sequence length="181" mass="21462">MQRNSERQEDEIEALKSMYVSDFTDLRKDNVWKKKSAPEIKIRFRPQSRIEDECNMEVTLYVNCPFHYPDKIPVIRLENPVGITNQELAKLKTELEEQMKTLVGEVMILELSLTVQTFLNDHIRPAPKSFYEEMMSNKQKQEEKYALEQERRNEMKKQREEKEVPVYNISSSQCQGIINSI</sequence>